<keyword evidence="1" id="KW-1133">Transmembrane helix</keyword>
<keyword evidence="1" id="KW-0812">Transmembrane</keyword>
<protein>
    <submittedName>
        <fullName evidence="2">Uncharacterized protein</fullName>
    </submittedName>
</protein>
<accession>A0AA43QYI5</accession>
<feature type="transmembrane region" description="Helical" evidence="1">
    <location>
        <begin position="67"/>
        <end position="89"/>
    </location>
</feature>
<dbReference type="EMBL" id="JAPFAR010000007">
    <property type="protein sequence ID" value="MDI3349383.1"/>
    <property type="molecule type" value="Genomic_DNA"/>
</dbReference>
<sequence length="276" mass="32098">MINSNVSPSLLSTILFYGKKSTKRNTVLFFSLIIKLVFYLFLILDIIVFSTFLFSKEQVSSYLVSKIVILFLSFITLFLILVPLTNILLKSTDFLKDNNKHSIASYLIRKNNEKQKISHLLQTQFWINILFNFLYFLAIGFSLLANFIGLYFTWAQNIICTISGFILFKSILFDDILIPLLFTKISDKKVAFISSINLMWITLTFLIMVLTSLILSILDIFIHLGWNELIITIFAMPIIFFISYIIKVMTILLINRKNLNRFIYVSAFLIAFSYQD</sequence>
<evidence type="ECO:0000256" key="1">
    <source>
        <dbReference type="SAM" id="Phobius"/>
    </source>
</evidence>
<comment type="caution">
    <text evidence="2">The sequence shown here is derived from an EMBL/GenBank/DDBJ whole genome shotgun (WGS) entry which is preliminary data.</text>
</comment>
<evidence type="ECO:0000313" key="2">
    <source>
        <dbReference type="EMBL" id="MDI3349383.1"/>
    </source>
</evidence>
<feature type="transmembrane region" description="Helical" evidence="1">
    <location>
        <begin position="229"/>
        <end position="246"/>
    </location>
</feature>
<dbReference type="AlphaFoldDB" id="A0AA43QYI5"/>
<gene>
    <name evidence="2" type="ORF">DCBHLPFO_00496</name>
</gene>
<keyword evidence="1" id="KW-0472">Membrane</keyword>
<dbReference type="Proteomes" id="UP001162175">
    <property type="component" value="Unassembled WGS sequence"/>
</dbReference>
<organism evidence="2 3">
    <name type="scientific">Mycoplasmopsis arginini</name>
    <name type="common">Mycoplasma arginini</name>
    <dbReference type="NCBI Taxonomy" id="2094"/>
    <lineage>
        <taxon>Bacteria</taxon>
        <taxon>Bacillati</taxon>
        <taxon>Mycoplasmatota</taxon>
        <taxon>Mycoplasmoidales</taxon>
        <taxon>Metamycoplasmataceae</taxon>
        <taxon>Mycoplasmopsis</taxon>
    </lineage>
</organism>
<reference evidence="2" key="1">
    <citation type="submission" date="2022-11" db="EMBL/GenBank/DDBJ databases">
        <title>Draft genome of Mycoplasma arginini isolated from fly.</title>
        <authorList>
            <person name="Severgnini M."/>
            <person name="Gioia G."/>
            <person name="Cremonesi P."/>
            <person name="Moroni P."/>
            <person name="Addis M.F."/>
            <person name="Castiglioni B."/>
        </authorList>
    </citation>
    <scope>NUCLEOTIDE SEQUENCE</scope>
    <source>
        <strain evidence="2">QMP CG1-1632</strain>
    </source>
</reference>
<dbReference type="RefSeq" id="WP_268164658.1">
    <property type="nucleotide sequence ID" value="NZ_JAPFAO010000005.1"/>
</dbReference>
<proteinExistence type="predicted"/>
<feature type="transmembrane region" description="Helical" evidence="1">
    <location>
        <begin position="198"/>
        <end position="223"/>
    </location>
</feature>
<evidence type="ECO:0000313" key="3">
    <source>
        <dbReference type="Proteomes" id="UP001162175"/>
    </source>
</evidence>
<feature type="transmembrane region" description="Helical" evidence="1">
    <location>
        <begin position="125"/>
        <end position="148"/>
    </location>
</feature>
<name>A0AA43QYI5_MYCAR</name>
<feature type="transmembrane region" description="Helical" evidence="1">
    <location>
        <begin position="154"/>
        <end position="177"/>
    </location>
</feature>
<feature type="transmembrane region" description="Helical" evidence="1">
    <location>
        <begin position="27"/>
        <end position="55"/>
    </location>
</feature>